<comment type="caution">
    <text evidence="1">The sequence shown here is derived from an EMBL/GenBank/DDBJ whole genome shotgun (WGS) entry which is preliminary data.</text>
</comment>
<dbReference type="HOGENOM" id="CLU_2718704_0_0_10"/>
<dbReference type="STRING" id="762982.HMPREF9442_02177"/>
<dbReference type="AlphaFoldDB" id="F3QVF1"/>
<proteinExistence type="predicted"/>
<dbReference type="Proteomes" id="UP000005546">
    <property type="component" value="Unassembled WGS sequence"/>
</dbReference>
<name>F3QVF1_9BACT</name>
<organism evidence="1 2">
    <name type="scientific">Paraprevotella xylaniphila YIT 11841</name>
    <dbReference type="NCBI Taxonomy" id="762982"/>
    <lineage>
        <taxon>Bacteria</taxon>
        <taxon>Pseudomonadati</taxon>
        <taxon>Bacteroidota</taxon>
        <taxon>Bacteroidia</taxon>
        <taxon>Bacteroidales</taxon>
        <taxon>Prevotellaceae</taxon>
        <taxon>Paraprevotella</taxon>
    </lineage>
</organism>
<sequence length="72" mass="7875">MSASCSADVRLWVEKALEGKVKNGLLAPCFSYLDGICLQNPDVRMSGRCHDVLTCFRFACACRVARPGNLPI</sequence>
<accession>F3QVF1</accession>
<protein>
    <submittedName>
        <fullName evidence="1">Uncharacterized protein</fullName>
    </submittedName>
</protein>
<evidence type="ECO:0000313" key="2">
    <source>
        <dbReference type="Proteomes" id="UP000005546"/>
    </source>
</evidence>
<reference evidence="1 2" key="1">
    <citation type="submission" date="2011-02" db="EMBL/GenBank/DDBJ databases">
        <authorList>
            <person name="Weinstock G."/>
            <person name="Sodergren E."/>
            <person name="Clifton S."/>
            <person name="Fulton L."/>
            <person name="Fulton B."/>
            <person name="Courtney L."/>
            <person name="Fronick C."/>
            <person name="Harrison M."/>
            <person name="Strong C."/>
            <person name="Farmer C."/>
            <person name="Delahaunty K."/>
            <person name="Markovic C."/>
            <person name="Hall O."/>
            <person name="Minx P."/>
            <person name="Tomlinson C."/>
            <person name="Mitreva M."/>
            <person name="Hou S."/>
            <person name="Chen J."/>
            <person name="Wollam A."/>
            <person name="Pepin K.H."/>
            <person name="Johnson M."/>
            <person name="Bhonagiri V."/>
            <person name="Zhang X."/>
            <person name="Suruliraj S."/>
            <person name="Warren W."/>
            <person name="Chinwalla A."/>
            <person name="Mardis E.R."/>
            <person name="Wilson R.K."/>
        </authorList>
    </citation>
    <scope>NUCLEOTIDE SEQUENCE [LARGE SCALE GENOMIC DNA]</scope>
    <source>
        <strain evidence="1 2">YIT 11841</strain>
    </source>
</reference>
<dbReference type="EMBL" id="AFBR01000065">
    <property type="protein sequence ID" value="EGG52732.1"/>
    <property type="molecule type" value="Genomic_DNA"/>
</dbReference>
<evidence type="ECO:0000313" key="1">
    <source>
        <dbReference type="EMBL" id="EGG52732.1"/>
    </source>
</evidence>
<gene>
    <name evidence="1" type="ORF">HMPREF9442_02177</name>
</gene>
<keyword evidence="2" id="KW-1185">Reference proteome</keyword>